<keyword evidence="17" id="KW-1185">Reference proteome</keyword>
<evidence type="ECO:0000256" key="3">
    <source>
        <dbReference type="ARBA" id="ARBA00022606"/>
    </source>
</evidence>
<evidence type="ECO:0000256" key="1">
    <source>
        <dbReference type="ARBA" id="ARBA00004141"/>
    </source>
</evidence>
<evidence type="ECO:0000256" key="6">
    <source>
        <dbReference type="ARBA" id="ARBA00022989"/>
    </source>
</evidence>
<dbReference type="EMBL" id="JTDE01001645">
    <property type="protein sequence ID" value="KAF7258579.1"/>
    <property type="molecule type" value="Genomic_DNA"/>
</dbReference>
<dbReference type="Pfam" id="PF12796">
    <property type="entry name" value="Ank_2"/>
    <property type="match status" value="6"/>
</dbReference>
<evidence type="ECO:0000256" key="9">
    <source>
        <dbReference type="ARBA" id="ARBA00023136"/>
    </source>
</evidence>
<keyword evidence="7 12" id="KW-0040">ANK repeat</keyword>
<feature type="repeat" description="ANK" evidence="12">
    <location>
        <begin position="173"/>
        <end position="205"/>
    </location>
</feature>
<feature type="repeat" description="ANK" evidence="12">
    <location>
        <begin position="349"/>
        <end position="381"/>
    </location>
</feature>
<keyword evidence="6 14" id="KW-1133">Transmembrane helix</keyword>
<keyword evidence="9 14" id="KW-0472">Membrane</keyword>
<feature type="transmembrane region" description="Helical" evidence="14">
    <location>
        <begin position="966"/>
        <end position="988"/>
    </location>
</feature>
<keyword evidence="3" id="KW-0716">Sensory transduction</keyword>
<evidence type="ECO:0000313" key="16">
    <source>
        <dbReference type="EMBL" id="KAF7258579.1"/>
    </source>
</evidence>
<evidence type="ECO:0000259" key="15">
    <source>
        <dbReference type="Pfam" id="PF00520"/>
    </source>
</evidence>
<comment type="caution">
    <text evidence="16">The sequence shown here is derived from an EMBL/GenBank/DDBJ whole genome shotgun (WGS) entry which is preliminary data.</text>
</comment>
<comment type="subcellular location">
    <subcellularLocation>
        <location evidence="1">Membrane</location>
        <topology evidence="1">Multi-pass membrane protein</topology>
    </subcellularLocation>
</comment>
<evidence type="ECO:0000256" key="14">
    <source>
        <dbReference type="SAM" id="Phobius"/>
    </source>
</evidence>
<keyword evidence="8" id="KW-0406">Ion transport</keyword>
<keyword evidence="2" id="KW-0813">Transport</keyword>
<feature type="domain" description="Ion transport" evidence="15">
    <location>
        <begin position="842"/>
        <end position="1071"/>
    </location>
</feature>
<dbReference type="InterPro" id="IPR005821">
    <property type="entry name" value="Ion_trans_dom"/>
</dbReference>
<dbReference type="PRINTS" id="PR01415">
    <property type="entry name" value="ANKYRIN"/>
</dbReference>
<keyword evidence="4 14" id="KW-0812">Transmembrane</keyword>
<dbReference type="AlphaFoldDB" id="A0A8S9YU69"/>
<dbReference type="PROSITE" id="PS50088">
    <property type="entry name" value="ANK_REPEAT"/>
    <property type="match status" value="10"/>
</dbReference>
<feature type="repeat" description="ANK" evidence="12">
    <location>
        <begin position="316"/>
        <end position="348"/>
    </location>
</feature>
<dbReference type="InterPro" id="IPR036770">
    <property type="entry name" value="Ankyrin_rpt-contain_sf"/>
</dbReference>
<name>A0A8S9YU69_9TREM</name>
<dbReference type="PROSITE" id="PS50297">
    <property type="entry name" value="ANK_REP_REGION"/>
    <property type="match status" value="9"/>
</dbReference>
<feature type="repeat" description="ANK" evidence="12">
    <location>
        <begin position="62"/>
        <end position="95"/>
    </location>
</feature>
<evidence type="ECO:0000256" key="13">
    <source>
        <dbReference type="SAM" id="MobiDB-lite"/>
    </source>
</evidence>
<evidence type="ECO:0000256" key="12">
    <source>
        <dbReference type="PROSITE-ProRule" id="PRU00023"/>
    </source>
</evidence>
<feature type="transmembrane region" description="Helical" evidence="14">
    <location>
        <begin position="926"/>
        <end position="945"/>
    </location>
</feature>
<evidence type="ECO:0000256" key="4">
    <source>
        <dbReference type="ARBA" id="ARBA00022692"/>
    </source>
</evidence>
<dbReference type="Gene3D" id="1.25.40.20">
    <property type="entry name" value="Ankyrin repeat-containing domain"/>
    <property type="match status" value="5"/>
</dbReference>
<evidence type="ECO:0000256" key="8">
    <source>
        <dbReference type="ARBA" id="ARBA00023065"/>
    </source>
</evidence>
<feature type="repeat" description="ANK" evidence="12">
    <location>
        <begin position="206"/>
        <end position="238"/>
    </location>
</feature>
<dbReference type="GO" id="GO:0005216">
    <property type="term" value="F:monoatomic ion channel activity"/>
    <property type="evidence" value="ECO:0007669"/>
    <property type="project" value="InterPro"/>
</dbReference>
<proteinExistence type="predicted"/>
<dbReference type="GO" id="GO:1902495">
    <property type="term" value="C:transmembrane transporter complex"/>
    <property type="evidence" value="ECO:0007669"/>
    <property type="project" value="TreeGrafter"/>
</dbReference>
<keyword evidence="11" id="KW-0407">Ion channel</keyword>
<dbReference type="InterPro" id="IPR052076">
    <property type="entry name" value="TRP_cation_channel"/>
</dbReference>
<accession>A0A8S9YU69</accession>
<feature type="repeat" description="ANK" evidence="12">
    <location>
        <begin position="518"/>
        <end position="538"/>
    </location>
</feature>
<feature type="transmembrane region" description="Helical" evidence="14">
    <location>
        <begin position="890"/>
        <end position="911"/>
    </location>
</feature>
<keyword evidence="10" id="KW-0325">Glycoprotein</keyword>
<feature type="compositionally biased region" description="Polar residues" evidence="13">
    <location>
        <begin position="140"/>
        <end position="149"/>
    </location>
</feature>
<keyword evidence="5" id="KW-0677">Repeat</keyword>
<gene>
    <name evidence="16" type="ORF">EG68_04061</name>
</gene>
<evidence type="ECO:0000313" key="17">
    <source>
        <dbReference type="Proteomes" id="UP000822476"/>
    </source>
</evidence>
<feature type="repeat" description="ANK" evidence="12">
    <location>
        <begin position="586"/>
        <end position="618"/>
    </location>
</feature>
<feature type="repeat" description="ANK" evidence="12">
    <location>
        <begin position="282"/>
        <end position="315"/>
    </location>
</feature>
<feature type="region of interest" description="Disordered" evidence="13">
    <location>
        <begin position="124"/>
        <end position="149"/>
    </location>
</feature>
<dbReference type="SMART" id="SM00248">
    <property type="entry name" value="ANK"/>
    <property type="match status" value="16"/>
</dbReference>
<evidence type="ECO:0000256" key="5">
    <source>
        <dbReference type="ARBA" id="ARBA00022737"/>
    </source>
</evidence>
<dbReference type="Proteomes" id="UP000822476">
    <property type="component" value="Unassembled WGS sequence"/>
</dbReference>
<evidence type="ECO:0000256" key="7">
    <source>
        <dbReference type="ARBA" id="ARBA00023043"/>
    </source>
</evidence>
<dbReference type="PANTHER" id="PTHR47143">
    <property type="entry name" value="TRANSIENT RECEPTOR POTENTIAL CATION CHANNEL PROTEIN PAINLESS"/>
    <property type="match status" value="1"/>
</dbReference>
<dbReference type="PANTHER" id="PTHR47143:SF1">
    <property type="entry name" value="ION_TRANS DOMAIN-CONTAINING PROTEIN"/>
    <property type="match status" value="1"/>
</dbReference>
<reference evidence="16" key="1">
    <citation type="submission" date="2019-07" db="EMBL/GenBank/DDBJ databases">
        <title>Annotation for the trematode Paragonimus miyazaki's.</title>
        <authorList>
            <person name="Choi Y.-J."/>
        </authorList>
    </citation>
    <scope>NUCLEOTIDE SEQUENCE</scope>
    <source>
        <strain evidence="16">Japan</strain>
    </source>
</reference>
<dbReference type="Pfam" id="PF00520">
    <property type="entry name" value="Ion_trans"/>
    <property type="match status" value="1"/>
</dbReference>
<dbReference type="SUPFAM" id="SSF48403">
    <property type="entry name" value="Ankyrin repeat"/>
    <property type="match status" value="2"/>
</dbReference>
<organism evidence="16 17">
    <name type="scientific">Paragonimus skrjabini miyazakii</name>
    <dbReference type="NCBI Taxonomy" id="59628"/>
    <lineage>
        <taxon>Eukaryota</taxon>
        <taxon>Metazoa</taxon>
        <taxon>Spiralia</taxon>
        <taxon>Lophotrochozoa</taxon>
        <taxon>Platyhelminthes</taxon>
        <taxon>Trematoda</taxon>
        <taxon>Digenea</taxon>
        <taxon>Plagiorchiida</taxon>
        <taxon>Troglotremata</taxon>
        <taxon>Troglotrematidae</taxon>
        <taxon>Paragonimus</taxon>
    </lineage>
</organism>
<sequence length="1164" mass="131620">MNSYECLLRLLTQMNTEEQVEKEKMRLTLLRLIRKKDSSAFDFILLSSFLKFKEVVNLTDENSWTLLHHAVRAGDISVVRTLVVTLGASVNVYDSEGLSPLHVAAKCSLQTDYDQGANSLQSSLLTSPKDTFGDHKSSSEKASSLQDSPHNVPHELIEFLINKGAKVDEPDSSGMTPLHYTASRNKVNAARQLLLAGATLELRDFEGMTPLLISVKKNKLDMVKLFLEANANYLAVDARGNNVFHYSCAHKGIEVLQVINQFLTKKDYRSTLLMLLNSKNHEGETPLHRAATVGATSIVKKILEIEGSDPLAKNNRGETCLHLVARGNHVELVPLLLAQNVDINATDNNGESALFVAVRGHKQKMVKELLSRGSDVDLLSAHYVTPIMVACQFGYLDLVELLIEKGADLRLEDENYKTALTWAIENVHADVVMRLLQLDDAYYIVRRPDITNNTALHQAAENGDVTLLRTLLKAPNISVTKNHRLREPMHLAAMNGNIKAVELLLEFEKESIWRMDEDGNTPLHLAALEGFPDLVQLLSQRFPAVGYAKNDMGRSPLLCAASRNRVGCVKVLLERREPDINGVDKSELTALFLACQRGYTELVRLLLSNGADPTLRASSRHEHYPGWNPLNIAIEGKHLDCVIALIESSFLYKMLKNRIIRSNGSIVTPLMQMIRILPEAATLVMDKCIERSKVPAHHPNYCVTFNFEFLDETEESDDQSERMNKSGTKCCSRKQAPSGKKVPSLKDQNVAVPLLNAYHVEERRLKRKNKHLVHPLHHMLDCGAEDLLQHDLVTAMLVQRWLKLFGPHVVNILCYVLLVTLFTTFMLVTSPPHILLEERNGSVNTLCEKMEKQDLKAHKLHIVISKYGLMLLASLNLLKEFAQFWKFRLAYFNMENLIELTVYISAVLTTIDTNNCMRVTGLREHWQWQIGTIGLTLAWVNLLLYSQNSGRIGIYVGMYSQIMRNLTRLILVFSPFIIAFVLAFHLLLANQYAYMSIEGALTKVIVMISGELEFVQALFSRYQSNAGSDVYVRYVTLTYVLFIVFIIVMAIALTNMLIGLAVGDVKEIQSQAIISKLRITIQTLFEAEDLLKTLRIKRDIPKMYVFFPNSKKSLMDKAFDWLYTPRTKAEQSSVENKKLRTTQSRLLELNQRISRLQRRYDKIC</sequence>
<protein>
    <recommendedName>
        <fullName evidence="15">Ion transport domain-containing protein</fullName>
    </recommendedName>
</protein>
<feature type="transmembrane region" description="Helical" evidence="14">
    <location>
        <begin position="1031"/>
        <end position="1053"/>
    </location>
</feature>
<feature type="transmembrane region" description="Helical" evidence="14">
    <location>
        <begin position="809"/>
        <end position="828"/>
    </location>
</feature>
<evidence type="ECO:0000256" key="2">
    <source>
        <dbReference type="ARBA" id="ARBA00022448"/>
    </source>
</evidence>
<evidence type="ECO:0000256" key="11">
    <source>
        <dbReference type="ARBA" id="ARBA00023303"/>
    </source>
</evidence>
<feature type="region of interest" description="Disordered" evidence="13">
    <location>
        <begin position="716"/>
        <end position="743"/>
    </location>
</feature>
<dbReference type="OrthoDB" id="1661883at2759"/>
<feature type="repeat" description="ANK" evidence="12">
    <location>
        <begin position="451"/>
        <end position="473"/>
    </location>
</feature>
<evidence type="ECO:0000256" key="10">
    <source>
        <dbReference type="ARBA" id="ARBA00023180"/>
    </source>
</evidence>
<dbReference type="InterPro" id="IPR002110">
    <property type="entry name" value="Ankyrin_rpt"/>
</dbReference>
<feature type="repeat" description="ANK" evidence="12">
    <location>
        <begin position="382"/>
        <end position="414"/>
    </location>
</feature>